<keyword evidence="4 6" id="KW-0472">Membrane</keyword>
<feature type="compositionally biased region" description="Low complexity" evidence="5">
    <location>
        <begin position="112"/>
        <end position="128"/>
    </location>
</feature>
<gene>
    <name evidence="7" type="ORF">C8A05DRAFT_43799</name>
</gene>
<name>A0AAN6MM72_9PEZI</name>
<dbReference type="PANTHER" id="PTHR13396">
    <property type="entry name" value="NEDD4 FAMILY INTERACTING PROTEIN 1/2"/>
    <property type="match status" value="1"/>
</dbReference>
<organism evidence="7 8">
    <name type="scientific">Staphylotrichum tortipilum</name>
    <dbReference type="NCBI Taxonomy" id="2831512"/>
    <lineage>
        <taxon>Eukaryota</taxon>
        <taxon>Fungi</taxon>
        <taxon>Dikarya</taxon>
        <taxon>Ascomycota</taxon>
        <taxon>Pezizomycotina</taxon>
        <taxon>Sordariomycetes</taxon>
        <taxon>Sordariomycetidae</taxon>
        <taxon>Sordariales</taxon>
        <taxon>Chaetomiaceae</taxon>
        <taxon>Staphylotrichum</taxon>
    </lineage>
</organism>
<reference evidence="7" key="2">
    <citation type="submission" date="2023-05" db="EMBL/GenBank/DDBJ databases">
        <authorList>
            <consortium name="Lawrence Berkeley National Laboratory"/>
            <person name="Steindorff A."/>
            <person name="Hensen N."/>
            <person name="Bonometti L."/>
            <person name="Westerberg I."/>
            <person name="Brannstrom I.O."/>
            <person name="Guillou S."/>
            <person name="Cros-Aarteil S."/>
            <person name="Calhoun S."/>
            <person name="Haridas S."/>
            <person name="Kuo A."/>
            <person name="Mondo S."/>
            <person name="Pangilinan J."/>
            <person name="Riley R."/>
            <person name="Labutti K."/>
            <person name="Andreopoulos B."/>
            <person name="Lipzen A."/>
            <person name="Chen C."/>
            <person name="Yanf M."/>
            <person name="Daum C."/>
            <person name="Ng V."/>
            <person name="Clum A."/>
            <person name="Ohm R."/>
            <person name="Martin F."/>
            <person name="Silar P."/>
            <person name="Natvig D."/>
            <person name="Lalanne C."/>
            <person name="Gautier V."/>
            <person name="Ament-Velasquez S.L."/>
            <person name="Kruys A."/>
            <person name="Hutchinson M.I."/>
            <person name="Powell A.J."/>
            <person name="Barry K."/>
            <person name="Miller A.N."/>
            <person name="Grigoriev I.V."/>
            <person name="Debuchy R."/>
            <person name="Gladieux P."/>
            <person name="Thoren M.H."/>
            <person name="Johannesson H."/>
        </authorList>
    </citation>
    <scope>NUCLEOTIDE SEQUENCE</scope>
    <source>
        <strain evidence="7">CBS 103.79</strain>
    </source>
</reference>
<keyword evidence="2 6" id="KW-0812">Transmembrane</keyword>
<accession>A0AAN6MM72</accession>
<evidence type="ECO:0000256" key="1">
    <source>
        <dbReference type="ARBA" id="ARBA00004141"/>
    </source>
</evidence>
<dbReference type="CDD" id="cd22212">
    <property type="entry name" value="NDFIP-like"/>
    <property type="match status" value="1"/>
</dbReference>
<dbReference type="Pfam" id="PF10176">
    <property type="entry name" value="NEDD4_Bsd2"/>
    <property type="match status" value="1"/>
</dbReference>
<reference evidence="7" key="1">
    <citation type="journal article" date="2023" name="Mol. Phylogenet. Evol.">
        <title>Genome-scale phylogeny and comparative genomics of the fungal order Sordariales.</title>
        <authorList>
            <person name="Hensen N."/>
            <person name="Bonometti L."/>
            <person name="Westerberg I."/>
            <person name="Brannstrom I.O."/>
            <person name="Guillou S."/>
            <person name="Cros-Aarteil S."/>
            <person name="Calhoun S."/>
            <person name="Haridas S."/>
            <person name="Kuo A."/>
            <person name="Mondo S."/>
            <person name="Pangilinan J."/>
            <person name="Riley R."/>
            <person name="LaButti K."/>
            <person name="Andreopoulos B."/>
            <person name="Lipzen A."/>
            <person name="Chen C."/>
            <person name="Yan M."/>
            <person name="Daum C."/>
            <person name="Ng V."/>
            <person name="Clum A."/>
            <person name="Steindorff A."/>
            <person name="Ohm R.A."/>
            <person name="Martin F."/>
            <person name="Silar P."/>
            <person name="Natvig D.O."/>
            <person name="Lalanne C."/>
            <person name="Gautier V."/>
            <person name="Ament-Velasquez S.L."/>
            <person name="Kruys A."/>
            <person name="Hutchinson M.I."/>
            <person name="Powell A.J."/>
            <person name="Barry K."/>
            <person name="Miller A.N."/>
            <person name="Grigoriev I.V."/>
            <person name="Debuchy R."/>
            <person name="Gladieux P."/>
            <person name="Hiltunen Thoren M."/>
            <person name="Johannesson H."/>
        </authorList>
    </citation>
    <scope>NUCLEOTIDE SEQUENCE</scope>
    <source>
        <strain evidence="7">CBS 103.79</strain>
    </source>
</reference>
<evidence type="ECO:0008006" key="9">
    <source>
        <dbReference type="Google" id="ProtNLM"/>
    </source>
</evidence>
<dbReference type="GO" id="GO:0005783">
    <property type="term" value="C:endoplasmic reticulum"/>
    <property type="evidence" value="ECO:0007669"/>
    <property type="project" value="TreeGrafter"/>
</dbReference>
<dbReference type="InterPro" id="IPR029063">
    <property type="entry name" value="SAM-dependent_MTases_sf"/>
</dbReference>
<dbReference type="InterPro" id="IPR019325">
    <property type="entry name" value="NEDD4/Bsd2"/>
</dbReference>
<evidence type="ECO:0000256" key="2">
    <source>
        <dbReference type="ARBA" id="ARBA00022692"/>
    </source>
</evidence>
<evidence type="ECO:0000313" key="7">
    <source>
        <dbReference type="EMBL" id="KAK3902846.1"/>
    </source>
</evidence>
<dbReference type="AlphaFoldDB" id="A0AAN6MM72"/>
<dbReference type="SUPFAM" id="SSF53335">
    <property type="entry name" value="S-adenosyl-L-methionine-dependent methyltransferases"/>
    <property type="match status" value="1"/>
</dbReference>
<dbReference type="Proteomes" id="UP001303889">
    <property type="component" value="Unassembled WGS sequence"/>
</dbReference>
<keyword evidence="8" id="KW-1185">Reference proteome</keyword>
<dbReference type="Pfam" id="PF01135">
    <property type="entry name" value="PCMT"/>
    <property type="match status" value="1"/>
</dbReference>
<evidence type="ECO:0000256" key="3">
    <source>
        <dbReference type="ARBA" id="ARBA00022989"/>
    </source>
</evidence>
<dbReference type="Gene3D" id="3.40.50.150">
    <property type="entry name" value="Vaccinia Virus protein VP39"/>
    <property type="match status" value="1"/>
</dbReference>
<dbReference type="GO" id="GO:0048471">
    <property type="term" value="C:perinuclear region of cytoplasm"/>
    <property type="evidence" value="ECO:0007669"/>
    <property type="project" value="TreeGrafter"/>
</dbReference>
<dbReference type="CDD" id="cd02440">
    <property type="entry name" value="AdoMet_MTases"/>
    <property type="match status" value="1"/>
</dbReference>
<dbReference type="GO" id="GO:0006511">
    <property type="term" value="P:ubiquitin-dependent protein catabolic process"/>
    <property type="evidence" value="ECO:0007669"/>
    <property type="project" value="TreeGrafter"/>
</dbReference>
<evidence type="ECO:0000256" key="4">
    <source>
        <dbReference type="ARBA" id="ARBA00023136"/>
    </source>
</evidence>
<feature type="region of interest" description="Disordered" evidence="5">
    <location>
        <begin position="1"/>
        <end position="146"/>
    </location>
</feature>
<dbReference type="EMBL" id="MU855483">
    <property type="protein sequence ID" value="KAK3902846.1"/>
    <property type="molecule type" value="Genomic_DNA"/>
</dbReference>
<comment type="subcellular location">
    <subcellularLocation>
        <location evidence="1">Membrane</location>
        <topology evidence="1">Multi-pass membrane protein</topology>
    </subcellularLocation>
</comment>
<feature type="transmembrane region" description="Helical" evidence="6">
    <location>
        <begin position="314"/>
        <end position="332"/>
    </location>
</feature>
<feature type="transmembrane region" description="Helical" evidence="6">
    <location>
        <begin position="216"/>
        <end position="237"/>
    </location>
</feature>
<dbReference type="GO" id="GO:0007034">
    <property type="term" value="P:vacuolar transport"/>
    <property type="evidence" value="ECO:0007669"/>
    <property type="project" value="InterPro"/>
</dbReference>
<proteinExistence type="predicted"/>
<dbReference type="GO" id="GO:0016020">
    <property type="term" value="C:membrane"/>
    <property type="evidence" value="ECO:0007669"/>
    <property type="project" value="UniProtKB-SubCell"/>
</dbReference>
<evidence type="ECO:0000313" key="8">
    <source>
        <dbReference type="Proteomes" id="UP001303889"/>
    </source>
</evidence>
<dbReference type="GO" id="GO:0031398">
    <property type="term" value="P:positive regulation of protein ubiquitination"/>
    <property type="evidence" value="ECO:0007669"/>
    <property type="project" value="TreeGrafter"/>
</dbReference>
<protein>
    <recommendedName>
        <fullName evidence="9">Metal homeostatis protein bsd2</fullName>
    </recommendedName>
</protein>
<evidence type="ECO:0000256" key="5">
    <source>
        <dbReference type="SAM" id="MobiDB-lite"/>
    </source>
</evidence>
<dbReference type="GO" id="GO:0030001">
    <property type="term" value="P:metal ion transport"/>
    <property type="evidence" value="ECO:0007669"/>
    <property type="project" value="InterPro"/>
</dbReference>
<dbReference type="PANTHER" id="PTHR13396:SF5">
    <property type="entry name" value="NEDD4 FAMILY INTERACTING PROTEIN"/>
    <property type="match status" value="1"/>
</dbReference>
<evidence type="ECO:0000256" key="6">
    <source>
        <dbReference type="SAM" id="Phobius"/>
    </source>
</evidence>
<comment type="caution">
    <text evidence="7">The sequence shown here is derived from an EMBL/GenBank/DDBJ whole genome shotgun (WGS) entry which is preliminary data.</text>
</comment>
<dbReference type="GO" id="GO:0005794">
    <property type="term" value="C:Golgi apparatus"/>
    <property type="evidence" value="ECO:0007669"/>
    <property type="project" value="TreeGrafter"/>
</dbReference>
<keyword evidence="3 6" id="KW-1133">Transmembrane helix</keyword>
<sequence>MSGRYERVQSSPRSPLDARVSQHLTPQQVNAHDADADEPETPTAPLPRPMHQIPNSPPPSFRSRASSRERANTVNPDLADAFDADGDDSDEDEADDRQRLVRGNSTPSFREAAQAPAAGATQPSGQPAQQPPRPTGGAPTTSRVYGSGIQADGVFSNLSAKPERGEGEKDELPPSYEQAAADQAPPYWETTILAPGLGGPDDVYIDGLAVGSFFGFVWNGMISMAFSFVGFLFTYLLHSTHAAKNGSRAGLGITLIQYGFYMKSPPPGSAAGSMHSHMEGDGYVSPPDPNSHTFTPEEVDQANGGGDDLTGGDWAAYLLMIVGWFILIRAVSDYLKVRRHEQLVLQSPDRGLGIPIIATGENPERVIDMAWRSSGGSNRDLIENLWRNQLITHPQVKEAFLKVDRAHYAPSSPYDDSPQPIGHAATISAPHMHASAVENLLPYLQPTPSRPAPRILDIGSGSGYLTHVMAELAGPRGVVVGVEHITPLRDLGERNVRVRLGEEGRVRFRVGDGRRGWVEGDENEEDGEGWDAIHVGAAAAEVHEALLGQLRRPGRMFIPVDDDAEGWGQHVWCVDKDGEGRVSRRKLFGVRYVPLTDPPSE</sequence>
<feature type="compositionally biased region" description="Acidic residues" evidence="5">
    <location>
        <begin position="80"/>
        <end position="95"/>
    </location>
</feature>